<evidence type="ECO:0000313" key="3">
    <source>
        <dbReference type="Proteomes" id="UP001168877"/>
    </source>
</evidence>
<feature type="region of interest" description="Disordered" evidence="1">
    <location>
        <begin position="1"/>
        <end position="23"/>
    </location>
</feature>
<protein>
    <submittedName>
        <fullName evidence="2">Uncharacterized protein</fullName>
    </submittedName>
</protein>
<proteinExistence type="predicted"/>
<dbReference type="AlphaFoldDB" id="A0AA39RUD7"/>
<sequence length="266" mass="29670">MPVFDHVSSPQPVSPNPSNVVHTRSTRAVKKPSYLQDYHCTLASHSSVKDSSPTSYPLSQFLDYRRLSLPFKAAVLSMSSQSEPEFYYQASDCGNLRNRATKLRSPRRAVQLMKCSYKYFKGFINDENKGKCVSANMPTGKKEAQHMRVVVHLGRSSKRMTRKIVDTNASMVVATDMKSKAKPSVNFLGTASRKLSRSKGDVRMARNITTAVKEKDRESMSDMVKNRNNGELMKNGRPLLPLIPPGTVKAAAKTNVETRTATVEHD</sequence>
<feature type="compositionally biased region" description="Low complexity" evidence="1">
    <location>
        <begin position="7"/>
        <end position="21"/>
    </location>
</feature>
<dbReference type="EMBL" id="JAUESC010000385">
    <property type="protein sequence ID" value="KAK0579798.1"/>
    <property type="molecule type" value="Genomic_DNA"/>
</dbReference>
<name>A0AA39RUD7_ACESA</name>
<accession>A0AA39RUD7</accession>
<reference evidence="2" key="1">
    <citation type="journal article" date="2022" name="Plant J.">
        <title>Strategies of tolerance reflected in two North American maple genomes.</title>
        <authorList>
            <person name="McEvoy S.L."/>
            <person name="Sezen U.U."/>
            <person name="Trouern-Trend A."/>
            <person name="McMahon S.M."/>
            <person name="Schaberg P.G."/>
            <person name="Yang J."/>
            <person name="Wegrzyn J.L."/>
            <person name="Swenson N.G."/>
        </authorList>
    </citation>
    <scope>NUCLEOTIDE SEQUENCE</scope>
    <source>
        <strain evidence="2">NS2018</strain>
    </source>
</reference>
<reference evidence="2" key="2">
    <citation type="submission" date="2023-06" db="EMBL/GenBank/DDBJ databases">
        <authorList>
            <person name="Swenson N.G."/>
            <person name="Wegrzyn J.L."/>
            <person name="Mcevoy S.L."/>
        </authorList>
    </citation>
    <scope>NUCLEOTIDE SEQUENCE</scope>
    <source>
        <strain evidence="2">NS2018</strain>
        <tissue evidence="2">Leaf</tissue>
    </source>
</reference>
<dbReference type="Proteomes" id="UP001168877">
    <property type="component" value="Unassembled WGS sequence"/>
</dbReference>
<gene>
    <name evidence="2" type="ORF">LWI29_031589</name>
</gene>
<keyword evidence="3" id="KW-1185">Reference proteome</keyword>
<organism evidence="2 3">
    <name type="scientific">Acer saccharum</name>
    <name type="common">Sugar maple</name>
    <dbReference type="NCBI Taxonomy" id="4024"/>
    <lineage>
        <taxon>Eukaryota</taxon>
        <taxon>Viridiplantae</taxon>
        <taxon>Streptophyta</taxon>
        <taxon>Embryophyta</taxon>
        <taxon>Tracheophyta</taxon>
        <taxon>Spermatophyta</taxon>
        <taxon>Magnoliopsida</taxon>
        <taxon>eudicotyledons</taxon>
        <taxon>Gunneridae</taxon>
        <taxon>Pentapetalae</taxon>
        <taxon>rosids</taxon>
        <taxon>malvids</taxon>
        <taxon>Sapindales</taxon>
        <taxon>Sapindaceae</taxon>
        <taxon>Hippocastanoideae</taxon>
        <taxon>Acereae</taxon>
        <taxon>Acer</taxon>
    </lineage>
</organism>
<evidence type="ECO:0000256" key="1">
    <source>
        <dbReference type="SAM" id="MobiDB-lite"/>
    </source>
</evidence>
<comment type="caution">
    <text evidence="2">The sequence shown here is derived from an EMBL/GenBank/DDBJ whole genome shotgun (WGS) entry which is preliminary data.</text>
</comment>
<evidence type="ECO:0000313" key="2">
    <source>
        <dbReference type="EMBL" id="KAK0579798.1"/>
    </source>
</evidence>